<accession>A0A2W1JD50</accession>
<dbReference type="InterPro" id="IPR045361">
    <property type="entry name" value="CIS_tube_prot_N"/>
</dbReference>
<keyword evidence="3" id="KW-1185">Reference proteome</keyword>
<comment type="caution">
    <text evidence="2">The sequence shown here is derived from an EMBL/GenBank/DDBJ whole genome shotgun (WGS) entry which is preliminary data.</text>
</comment>
<dbReference type="RefSeq" id="WP_110987776.1">
    <property type="nucleotide sequence ID" value="NZ_CAWNWM010000014.1"/>
</dbReference>
<feature type="domain" description="Contractile injection system tube protein N-terminal" evidence="1">
    <location>
        <begin position="3"/>
        <end position="146"/>
    </location>
</feature>
<proteinExistence type="predicted"/>
<dbReference type="Proteomes" id="UP000248857">
    <property type="component" value="Unassembled WGS sequence"/>
</dbReference>
<evidence type="ECO:0000313" key="2">
    <source>
        <dbReference type="EMBL" id="PZD71823.1"/>
    </source>
</evidence>
<sequence>MGLTKAKLEVYSALSGNPKEIEFMFNPSELEFTRQVAWHSDRGNRSSTLLPKVNFSGVDPYTCTLQNLLFDTYETKKSVLAEHINNIKEGVTAKSSAISRPPVYTLMWSEKYFHCVMTSLNYRLTLFLEDGTPVKAIVNIGLQEVDPSNVAGSKAPTAGKADKRLG</sequence>
<organism evidence="2 3">
    <name type="scientific">Acaryochloris thomasi RCC1774</name>
    <dbReference type="NCBI Taxonomy" id="1764569"/>
    <lineage>
        <taxon>Bacteria</taxon>
        <taxon>Bacillati</taxon>
        <taxon>Cyanobacteriota</taxon>
        <taxon>Cyanophyceae</taxon>
        <taxon>Acaryochloridales</taxon>
        <taxon>Acaryochloridaceae</taxon>
        <taxon>Acaryochloris</taxon>
        <taxon>Acaryochloris thomasi</taxon>
    </lineage>
</organism>
<protein>
    <recommendedName>
        <fullName evidence="1">Contractile injection system tube protein N-terminal domain-containing protein</fullName>
    </recommendedName>
</protein>
<dbReference type="EMBL" id="PQWO01000014">
    <property type="protein sequence ID" value="PZD71823.1"/>
    <property type="molecule type" value="Genomic_DNA"/>
</dbReference>
<evidence type="ECO:0000313" key="3">
    <source>
        <dbReference type="Proteomes" id="UP000248857"/>
    </source>
</evidence>
<gene>
    <name evidence="2" type="ORF">C1752_04559</name>
</gene>
<dbReference type="AlphaFoldDB" id="A0A2W1JD50"/>
<reference evidence="2 3" key="1">
    <citation type="journal article" date="2018" name="Sci. Rep.">
        <title>A novel species of the marine cyanobacterium Acaryochloris with a unique pigment content and lifestyle.</title>
        <authorList>
            <person name="Partensky F."/>
            <person name="Six C."/>
            <person name="Ratin M."/>
            <person name="Garczarek L."/>
            <person name="Vaulot D."/>
            <person name="Probert I."/>
            <person name="Calteau A."/>
            <person name="Gourvil P."/>
            <person name="Marie D."/>
            <person name="Grebert T."/>
            <person name="Bouchier C."/>
            <person name="Le Panse S."/>
            <person name="Gachenot M."/>
            <person name="Rodriguez F."/>
            <person name="Garrido J.L."/>
        </authorList>
    </citation>
    <scope>NUCLEOTIDE SEQUENCE [LARGE SCALE GENOMIC DNA]</scope>
    <source>
        <strain evidence="2 3">RCC1774</strain>
    </source>
</reference>
<dbReference type="Pfam" id="PF19266">
    <property type="entry name" value="CIS_tube"/>
    <property type="match status" value="1"/>
</dbReference>
<evidence type="ECO:0000259" key="1">
    <source>
        <dbReference type="Pfam" id="PF19266"/>
    </source>
</evidence>
<name>A0A2W1JD50_9CYAN</name>
<dbReference type="OrthoDB" id="9815939at2"/>